<name>A0A9P3PCG7_LYOSH</name>
<reference evidence="2" key="1">
    <citation type="submission" date="2022-07" db="EMBL/GenBank/DDBJ databases">
        <title>The genome of Lyophyllum shimeji provides insight into the initial evolution of ectomycorrhizal fungal genome.</title>
        <authorList>
            <person name="Kobayashi Y."/>
            <person name="Shibata T."/>
            <person name="Hirakawa H."/>
            <person name="Shigenobu S."/>
            <person name="Nishiyama T."/>
            <person name="Yamada A."/>
            <person name="Hasebe M."/>
            <person name="Kawaguchi M."/>
        </authorList>
    </citation>
    <scope>NUCLEOTIDE SEQUENCE</scope>
    <source>
        <strain evidence="2">AT787</strain>
    </source>
</reference>
<evidence type="ECO:0000313" key="2">
    <source>
        <dbReference type="EMBL" id="GLB33375.1"/>
    </source>
</evidence>
<feature type="compositionally biased region" description="Acidic residues" evidence="1">
    <location>
        <begin position="442"/>
        <end position="454"/>
    </location>
</feature>
<dbReference type="Proteomes" id="UP001063166">
    <property type="component" value="Unassembled WGS sequence"/>
</dbReference>
<protein>
    <recommendedName>
        <fullName evidence="4">Coilin</fullName>
    </recommendedName>
</protein>
<gene>
    <name evidence="2" type="ORF">LshimejAT787_0102590</name>
</gene>
<sequence>MRLRIQTRPPLPEVRAWYSPRPNDVPSTVFELKQAICRQIPPLKAHGVTGGHVLLLLDDFELLDDNPLDVVRDGDLICVKAIPEVVMKTQAEIDGGRVKKRKRDQSILPSARTVQSRDLRPFLPSKAVKKVSSDSESSSDESTTSVSSTSSSSTSSSSSVSSSSSSSISSSSTSSSSGPPVPQPSKPTRAKQPKATVLAATPKSVGPTVPPGFGKPQTHSRNLRRRVKRMHDRQAQRQGTEPSPAPPKTTSAPNAVPLGPTRSQAERDREGPLGDVAAALNDAFAPSAEGGESTPGTRIGQDADVDMEATTQAARQTTTPNEEGGQIMMATLRNKNKRKGFKQSMAAPLPRKIVFNDNAEAQVVSTGGSEAALTQPATETTMAELPGVEAVAPALPRLVPPSEKQERGELPPRMFVTSVDVEEGMWNAAPRKKKKKRKEQVQEEWEEQAYEEEDTAMHDVQVEEDVQLDYSEAPAANEGALDWDHAEKGWDSFVEVTDVGQLAVGTMVGWKGLALNPLTFTPEVLLSIASVVRLPDPNNEQSFVIKQFPRPGGSNPSLSSRLTGIVEGEAEEEMEEEEHSWQDILDSKWRIIAL</sequence>
<feature type="region of interest" description="Disordered" evidence="1">
    <location>
        <begin position="96"/>
        <end position="276"/>
    </location>
</feature>
<feature type="compositionally biased region" description="Low complexity" evidence="1">
    <location>
        <begin position="134"/>
        <end position="177"/>
    </location>
</feature>
<comment type="caution">
    <text evidence="2">The sequence shown here is derived from an EMBL/GenBank/DDBJ whole genome shotgun (WGS) entry which is preliminary data.</text>
</comment>
<feature type="region of interest" description="Disordered" evidence="1">
    <location>
        <begin position="432"/>
        <end position="456"/>
    </location>
</feature>
<dbReference type="EMBL" id="BRPK01000001">
    <property type="protein sequence ID" value="GLB33375.1"/>
    <property type="molecule type" value="Genomic_DNA"/>
</dbReference>
<keyword evidence="3" id="KW-1185">Reference proteome</keyword>
<accession>A0A9P3PCG7</accession>
<evidence type="ECO:0000313" key="3">
    <source>
        <dbReference type="Proteomes" id="UP001063166"/>
    </source>
</evidence>
<dbReference type="AlphaFoldDB" id="A0A9P3PCG7"/>
<dbReference type="OrthoDB" id="74813at2759"/>
<feature type="compositionally biased region" description="Basic residues" evidence="1">
    <location>
        <begin position="221"/>
        <end position="231"/>
    </location>
</feature>
<proteinExistence type="predicted"/>
<evidence type="ECO:0008006" key="4">
    <source>
        <dbReference type="Google" id="ProtNLM"/>
    </source>
</evidence>
<organism evidence="2 3">
    <name type="scientific">Lyophyllum shimeji</name>
    <name type="common">Hon-shimeji</name>
    <name type="synonym">Tricholoma shimeji</name>
    <dbReference type="NCBI Taxonomy" id="47721"/>
    <lineage>
        <taxon>Eukaryota</taxon>
        <taxon>Fungi</taxon>
        <taxon>Dikarya</taxon>
        <taxon>Basidiomycota</taxon>
        <taxon>Agaricomycotina</taxon>
        <taxon>Agaricomycetes</taxon>
        <taxon>Agaricomycetidae</taxon>
        <taxon>Agaricales</taxon>
        <taxon>Tricholomatineae</taxon>
        <taxon>Lyophyllaceae</taxon>
        <taxon>Lyophyllum</taxon>
    </lineage>
</organism>
<evidence type="ECO:0000256" key="1">
    <source>
        <dbReference type="SAM" id="MobiDB-lite"/>
    </source>
</evidence>